<evidence type="ECO:0000313" key="2">
    <source>
        <dbReference type="Proteomes" id="UP000282312"/>
    </source>
</evidence>
<evidence type="ECO:0000313" key="1">
    <source>
        <dbReference type="EMBL" id="RQX02975.1"/>
    </source>
</evidence>
<proteinExistence type="predicted"/>
<dbReference type="RefSeq" id="WP_124772852.1">
    <property type="nucleotide sequence ID" value="NZ_QGSZ01000198.1"/>
</dbReference>
<name>A0A3N9WPS9_9ACTN</name>
<comment type="caution">
    <text evidence="1">The sequence shown here is derived from an EMBL/GenBank/DDBJ whole genome shotgun (WGS) entry which is preliminary data.</text>
</comment>
<dbReference type="EMBL" id="QGSZ01000198">
    <property type="protein sequence ID" value="RQX02975.1"/>
    <property type="molecule type" value="Genomic_DNA"/>
</dbReference>
<keyword evidence="2" id="KW-1185">Reference proteome</keyword>
<dbReference type="Proteomes" id="UP000282312">
    <property type="component" value="Unassembled WGS sequence"/>
</dbReference>
<reference evidence="1 2" key="1">
    <citation type="submission" date="2018-05" db="EMBL/GenBank/DDBJ databases">
        <title>Micromonospora from Atacama Desert.</title>
        <authorList>
            <person name="Carro L."/>
            <person name="Goodfellow M."/>
            <person name="Klenk H.-P."/>
        </authorList>
    </citation>
    <scope>NUCLEOTIDE SEQUENCE [LARGE SCALE GENOMIC DNA]</scope>
    <source>
        <strain evidence="1 2">LB39</strain>
    </source>
</reference>
<organism evidence="1 2">
    <name type="scientific">Micromonospora inaquosa</name>
    <dbReference type="NCBI Taxonomy" id="2203716"/>
    <lineage>
        <taxon>Bacteria</taxon>
        <taxon>Bacillati</taxon>
        <taxon>Actinomycetota</taxon>
        <taxon>Actinomycetes</taxon>
        <taxon>Micromonosporales</taxon>
        <taxon>Micromonosporaceae</taxon>
        <taxon>Micromonospora</taxon>
    </lineage>
</organism>
<dbReference type="AlphaFoldDB" id="A0A3N9WPS9"/>
<sequence>MTVVGLLGSVSGTVAADHGLFLVLDKRADDIGDPDFSQDRICWSGRDALFVASPSSATCRASVTVQAWDGEPAAVDSTTWPDTDSTEVTLRTGTVYLSHLLDMAPVSDLLPVGPPGRYRVRVDVAGRARTRALLRSPDFDPVRRTVGPERIVIGFWPAR</sequence>
<dbReference type="OrthoDB" id="4485313at2"/>
<gene>
    <name evidence="1" type="ORF">DLJ59_13475</name>
</gene>
<accession>A0A3N9WPS9</accession>
<protein>
    <submittedName>
        <fullName evidence="1">Uncharacterized protein</fullName>
    </submittedName>
</protein>